<keyword evidence="1" id="KW-0812">Transmembrane</keyword>
<feature type="transmembrane region" description="Helical" evidence="1">
    <location>
        <begin position="57"/>
        <end position="74"/>
    </location>
</feature>
<evidence type="ECO:0000256" key="1">
    <source>
        <dbReference type="SAM" id="Phobius"/>
    </source>
</evidence>
<keyword evidence="1" id="KW-0472">Membrane</keyword>
<dbReference type="RefSeq" id="WP_138282131.1">
    <property type="nucleotide sequence ID" value="NZ_BMGE01000003.1"/>
</dbReference>
<dbReference type="EMBL" id="VCEI01000025">
    <property type="protein sequence ID" value="TLU92022.1"/>
    <property type="molecule type" value="Genomic_DNA"/>
</dbReference>
<feature type="transmembrane region" description="Helical" evidence="1">
    <location>
        <begin position="31"/>
        <end position="50"/>
    </location>
</feature>
<accession>A0A5R9KB83</accession>
<sequence>MTMYGLNALNGLANAYLLLLYWGFSAGPTNYLPYVVLTASLLLHFVCTVISLFRPKINALISTVCSLVILFWQSHLITDALNGGKIGILMFLLLVGSCWTLIFKAIKILIDKEISWASPNVSVKERWKPVFLMLPFSVLLLYLL</sequence>
<dbReference type="Proteomes" id="UP000309788">
    <property type="component" value="Unassembled WGS sequence"/>
</dbReference>
<keyword evidence="1" id="KW-1133">Transmembrane helix</keyword>
<organism evidence="2 3">
    <name type="scientific">Dyadobacter sediminis</name>
    <dbReference type="NCBI Taxonomy" id="1493691"/>
    <lineage>
        <taxon>Bacteria</taxon>
        <taxon>Pseudomonadati</taxon>
        <taxon>Bacteroidota</taxon>
        <taxon>Cytophagia</taxon>
        <taxon>Cytophagales</taxon>
        <taxon>Spirosomataceae</taxon>
        <taxon>Dyadobacter</taxon>
    </lineage>
</organism>
<feature type="transmembrane region" description="Helical" evidence="1">
    <location>
        <begin position="7"/>
        <end position="25"/>
    </location>
</feature>
<evidence type="ECO:0000313" key="2">
    <source>
        <dbReference type="EMBL" id="TLU92022.1"/>
    </source>
</evidence>
<proteinExistence type="predicted"/>
<gene>
    <name evidence="2" type="ORF">FEM55_14780</name>
</gene>
<keyword evidence="3" id="KW-1185">Reference proteome</keyword>
<feature type="transmembrane region" description="Helical" evidence="1">
    <location>
        <begin position="86"/>
        <end position="106"/>
    </location>
</feature>
<comment type="caution">
    <text evidence="2">The sequence shown here is derived from an EMBL/GenBank/DDBJ whole genome shotgun (WGS) entry which is preliminary data.</text>
</comment>
<dbReference type="AlphaFoldDB" id="A0A5R9KB83"/>
<protein>
    <submittedName>
        <fullName evidence="2">Uncharacterized protein</fullName>
    </submittedName>
</protein>
<name>A0A5R9KB83_9BACT</name>
<evidence type="ECO:0000313" key="3">
    <source>
        <dbReference type="Proteomes" id="UP000309788"/>
    </source>
</evidence>
<reference evidence="2 3" key="1">
    <citation type="submission" date="2019-05" db="EMBL/GenBank/DDBJ databases">
        <authorList>
            <person name="Qu J.-H."/>
        </authorList>
    </citation>
    <scope>NUCLEOTIDE SEQUENCE [LARGE SCALE GENOMIC DNA]</scope>
    <source>
        <strain evidence="2 3">Z12</strain>
    </source>
</reference>